<keyword evidence="1" id="KW-0238">DNA-binding</keyword>
<protein>
    <submittedName>
        <fullName evidence="1">DNA-binding transcriptional regulator YafY</fullName>
    </submittedName>
</protein>
<name>A0ABS2P9H5_9BACL</name>
<dbReference type="Proteomes" id="UP000741863">
    <property type="component" value="Unassembled WGS sequence"/>
</dbReference>
<reference evidence="1 2" key="1">
    <citation type="submission" date="2021-01" db="EMBL/GenBank/DDBJ databases">
        <title>Genomic Encyclopedia of Type Strains, Phase IV (KMG-IV): sequencing the most valuable type-strain genomes for metagenomic binning, comparative biology and taxonomic classification.</title>
        <authorList>
            <person name="Goeker M."/>
        </authorList>
    </citation>
    <scope>NUCLEOTIDE SEQUENCE [LARGE SCALE GENOMIC DNA]</scope>
    <source>
        <strain evidence="1 2">DSM 25540</strain>
    </source>
</reference>
<dbReference type="GO" id="GO:0003677">
    <property type="term" value="F:DNA binding"/>
    <property type="evidence" value="ECO:0007669"/>
    <property type="project" value="UniProtKB-KW"/>
</dbReference>
<proteinExistence type="predicted"/>
<dbReference type="EMBL" id="JAFBEC010000002">
    <property type="protein sequence ID" value="MBM7631735.1"/>
    <property type="molecule type" value="Genomic_DNA"/>
</dbReference>
<keyword evidence="2" id="KW-1185">Reference proteome</keyword>
<evidence type="ECO:0000313" key="1">
    <source>
        <dbReference type="EMBL" id="MBM7631735.1"/>
    </source>
</evidence>
<accession>A0ABS2P9H5</accession>
<sequence length="75" mass="8907">MSKYVLQHSRSTSMPIQIIYEAKDGSLSQRLVTVRRMNEENVFVWCHNKKAVRSLRVENILSAQKRRQRMMHAYA</sequence>
<gene>
    <name evidence="1" type="ORF">JOD17_000827</name>
</gene>
<comment type="caution">
    <text evidence="1">The sequence shown here is derived from an EMBL/GenBank/DDBJ whole genome shotgun (WGS) entry which is preliminary data.</text>
</comment>
<evidence type="ECO:0000313" key="2">
    <source>
        <dbReference type="Proteomes" id="UP000741863"/>
    </source>
</evidence>
<organism evidence="1 2">
    <name type="scientific">Geomicrobium sediminis</name>
    <dbReference type="NCBI Taxonomy" id="1347788"/>
    <lineage>
        <taxon>Bacteria</taxon>
        <taxon>Bacillati</taxon>
        <taxon>Bacillota</taxon>
        <taxon>Bacilli</taxon>
        <taxon>Bacillales</taxon>
        <taxon>Geomicrobium</taxon>
    </lineage>
</organism>